<evidence type="ECO:0000313" key="2">
    <source>
        <dbReference type="EMBL" id="TCN48791.1"/>
    </source>
</evidence>
<feature type="chain" id="PRO_5020737753" evidence="1">
    <location>
        <begin position="21"/>
        <end position="87"/>
    </location>
</feature>
<reference evidence="2 3" key="1">
    <citation type="submission" date="2019-03" db="EMBL/GenBank/DDBJ databases">
        <title>Genomic Encyclopedia of Type Strains, Phase IV (KMG-IV): sequencing the most valuable type-strain genomes for metagenomic binning, comparative biology and taxonomic classification.</title>
        <authorList>
            <person name="Goeker M."/>
        </authorList>
    </citation>
    <scope>NUCLEOTIDE SEQUENCE [LARGE SCALE GENOMIC DNA]</scope>
    <source>
        <strain evidence="2 3">DSM 18401</strain>
    </source>
</reference>
<proteinExistence type="predicted"/>
<dbReference type="EMBL" id="SLVX01000001">
    <property type="protein sequence ID" value="TCN48791.1"/>
    <property type="molecule type" value="Genomic_DNA"/>
</dbReference>
<sequence>MKRMIMMLLVSAAVSAPAMAASVTNKDGDTQVLVIVEGGSRMEVALEPGATETICPSGCFVTLPNGDRIALNGGENVEIEGGSASVK</sequence>
<keyword evidence="3" id="KW-1185">Reference proteome</keyword>
<evidence type="ECO:0000256" key="1">
    <source>
        <dbReference type="SAM" id="SignalP"/>
    </source>
</evidence>
<feature type="signal peptide" evidence="1">
    <location>
        <begin position="1"/>
        <end position="20"/>
    </location>
</feature>
<gene>
    <name evidence="2" type="ORF">EV665_101530</name>
</gene>
<dbReference type="AlphaFoldDB" id="A0A4R2D4F7"/>
<comment type="caution">
    <text evidence="2">The sequence shown here is derived from an EMBL/GenBank/DDBJ whole genome shotgun (WGS) entry which is preliminary data.</text>
</comment>
<keyword evidence="1" id="KW-0732">Signal</keyword>
<evidence type="ECO:0000313" key="3">
    <source>
        <dbReference type="Proteomes" id="UP000295351"/>
    </source>
</evidence>
<name>A0A4R2D4F7_SHIGR</name>
<protein>
    <submittedName>
        <fullName evidence="2">Uncharacterized protein</fullName>
    </submittedName>
</protein>
<dbReference type="RefSeq" id="WP_064330379.1">
    <property type="nucleotide sequence ID" value="NZ_BAABEI010000012.1"/>
</dbReference>
<organism evidence="2 3">
    <name type="scientific">Shinella granuli</name>
    <dbReference type="NCBI Taxonomy" id="323621"/>
    <lineage>
        <taxon>Bacteria</taxon>
        <taxon>Pseudomonadati</taxon>
        <taxon>Pseudomonadota</taxon>
        <taxon>Alphaproteobacteria</taxon>
        <taxon>Hyphomicrobiales</taxon>
        <taxon>Rhizobiaceae</taxon>
        <taxon>Shinella</taxon>
    </lineage>
</organism>
<dbReference type="Proteomes" id="UP000295351">
    <property type="component" value="Unassembled WGS sequence"/>
</dbReference>
<accession>A0A4R2D4F7</accession>